<dbReference type="EMBL" id="WJHE01000078">
    <property type="protein sequence ID" value="MST31485.1"/>
    <property type="molecule type" value="Genomic_DNA"/>
</dbReference>
<evidence type="ECO:0000256" key="4">
    <source>
        <dbReference type="ARBA" id="ARBA00023136"/>
    </source>
</evidence>
<evidence type="ECO:0008006" key="8">
    <source>
        <dbReference type="Google" id="ProtNLM"/>
    </source>
</evidence>
<evidence type="ECO:0000256" key="2">
    <source>
        <dbReference type="ARBA" id="ARBA00022692"/>
    </source>
</evidence>
<evidence type="ECO:0000313" key="6">
    <source>
        <dbReference type="EMBL" id="MST31485.1"/>
    </source>
</evidence>
<comment type="subcellular location">
    <subcellularLocation>
        <location evidence="1">Membrane</location>
        <topology evidence="1">Multi-pass membrane protein</topology>
    </subcellularLocation>
</comment>
<organism evidence="6 7">
    <name type="scientific">Acidiferrimicrobium australe</name>
    <dbReference type="NCBI Taxonomy" id="2664430"/>
    <lineage>
        <taxon>Bacteria</taxon>
        <taxon>Bacillati</taxon>
        <taxon>Actinomycetota</taxon>
        <taxon>Acidimicrobiia</taxon>
        <taxon>Acidimicrobiales</taxon>
        <taxon>Acidimicrobiaceae</taxon>
        <taxon>Acidiferrimicrobium</taxon>
    </lineage>
</organism>
<protein>
    <recommendedName>
        <fullName evidence="8">Cation transporter</fullName>
    </recommendedName>
</protein>
<accession>A0ABW9QNW1</accession>
<gene>
    <name evidence="6" type="ORF">GHK86_01895</name>
</gene>
<dbReference type="Proteomes" id="UP000437736">
    <property type="component" value="Unassembled WGS sequence"/>
</dbReference>
<keyword evidence="2 5" id="KW-0812">Transmembrane</keyword>
<reference evidence="6 7" key="1">
    <citation type="submission" date="2019-11" db="EMBL/GenBank/DDBJ databases">
        <title>Acidiferrimicrobium australis gen. nov., sp. nov., an acidophilic and obligately heterotrophic, member of the Actinobacteria that catalyses dissimilatory oxido- reduction of iron isolated from metal-rich acidic water in Chile.</title>
        <authorList>
            <person name="Gonzalez D."/>
            <person name="Huber K."/>
            <person name="Hedrich S."/>
            <person name="Rojas-Villalobos C."/>
            <person name="Quatrini R."/>
            <person name="Dinamarca M.A."/>
            <person name="Schwarz A."/>
            <person name="Canales C."/>
            <person name="Nancucheo I."/>
        </authorList>
    </citation>
    <scope>NUCLEOTIDE SEQUENCE [LARGE SCALE GENOMIC DNA]</scope>
    <source>
        <strain evidence="6 7">USS-CCA1</strain>
    </source>
</reference>
<evidence type="ECO:0000256" key="1">
    <source>
        <dbReference type="ARBA" id="ARBA00004141"/>
    </source>
</evidence>
<dbReference type="Gene3D" id="1.20.1510.10">
    <property type="entry name" value="Cation efflux protein transmembrane domain"/>
    <property type="match status" value="1"/>
</dbReference>
<proteinExistence type="predicted"/>
<evidence type="ECO:0000256" key="3">
    <source>
        <dbReference type="ARBA" id="ARBA00022989"/>
    </source>
</evidence>
<dbReference type="SUPFAM" id="SSF161111">
    <property type="entry name" value="Cation efflux protein transmembrane domain-like"/>
    <property type="match status" value="1"/>
</dbReference>
<name>A0ABW9QNW1_9ACTN</name>
<comment type="caution">
    <text evidence="6">The sequence shown here is derived from an EMBL/GenBank/DDBJ whole genome shotgun (WGS) entry which is preliminary data.</text>
</comment>
<sequence>MSRSARLWAVLVANLALVGALIGVGLAAHSLGVWAEGADYLADAAAIGVALAALRLQAP</sequence>
<keyword evidence="3 5" id="KW-1133">Transmembrane helix</keyword>
<evidence type="ECO:0000256" key="5">
    <source>
        <dbReference type="SAM" id="Phobius"/>
    </source>
</evidence>
<dbReference type="InterPro" id="IPR027469">
    <property type="entry name" value="Cation_efflux_TMD_sf"/>
</dbReference>
<feature type="non-terminal residue" evidence="6">
    <location>
        <position position="59"/>
    </location>
</feature>
<feature type="transmembrane region" description="Helical" evidence="5">
    <location>
        <begin position="7"/>
        <end position="28"/>
    </location>
</feature>
<evidence type="ECO:0000313" key="7">
    <source>
        <dbReference type="Proteomes" id="UP000437736"/>
    </source>
</evidence>
<keyword evidence="7" id="KW-1185">Reference proteome</keyword>
<keyword evidence="4 5" id="KW-0472">Membrane</keyword>